<dbReference type="EC" id="3.1.26.4" evidence="3"/>
<feature type="non-terminal residue" evidence="9">
    <location>
        <position position="298"/>
    </location>
</feature>
<evidence type="ECO:0000256" key="3">
    <source>
        <dbReference type="ARBA" id="ARBA00012180"/>
    </source>
</evidence>
<accession>S7PT10</accession>
<dbReference type="PANTHER" id="PTHR10642:SF26">
    <property type="entry name" value="RIBONUCLEASE H1"/>
    <property type="match status" value="1"/>
</dbReference>
<dbReference type="InterPro" id="IPR002156">
    <property type="entry name" value="RNaseH_domain"/>
</dbReference>
<evidence type="ECO:0000256" key="4">
    <source>
        <dbReference type="ARBA" id="ARBA00022722"/>
    </source>
</evidence>
<name>S7PT10_GLOTA</name>
<dbReference type="GO" id="GO:0003676">
    <property type="term" value="F:nucleic acid binding"/>
    <property type="evidence" value="ECO:0007669"/>
    <property type="project" value="InterPro"/>
</dbReference>
<sequence>AIRVPGPDQSNQAGELTAILVALQTIPTFRPITFITDSMYVIEGLTRHLGTWEDQGWINIENSTLFHATAYHLRIRSATTAFQWVKGHNGDPGNEAADALAREGAEKDQPDEIDLTVPANFALPGVKLSALTQHLAYEAIRARKVATTQPRKHATYNISRMRDGLHDLWNSCRNLNLRPLVRQFLYKAIQRAHKIGDYWLPIAGYETRAICPTCEDCSDNLDHILLECLTPARVWMLTQDLWPDSFGPWPALNFGALLSCGKLAPPLTKPHPGASRLLQILVSEAIYLLWVLRCERVI</sequence>
<dbReference type="KEGG" id="gtr:GLOTRDRAFT_28074"/>
<reference evidence="9 10" key="1">
    <citation type="journal article" date="2012" name="Science">
        <title>The Paleozoic origin of enzymatic lignin decomposition reconstructed from 31 fungal genomes.</title>
        <authorList>
            <person name="Floudas D."/>
            <person name="Binder M."/>
            <person name="Riley R."/>
            <person name="Barry K."/>
            <person name="Blanchette R.A."/>
            <person name="Henrissat B."/>
            <person name="Martinez A.T."/>
            <person name="Otillar R."/>
            <person name="Spatafora J.W."/>
            <person name="Yadav J.S."/>
            <person name="Aerts A."/>
            <person name="Benoit I."/>
            <person name="Boyd A."/>
            <person name="Carlson A."/>
            <person name="Copeland A."/>
            <person name="Coutinho P.M."/>
            <person name="de Vries R.P."/>
            <person name="Ferreira P."/>
            <person name="Findley K."/>
            <person name="Foster B."/>
            <person name="Gaskell J."/>
            <person name="Glotzer D."/>
            <person name="Gorecki P."/>
            <person name="Heitman J."/>
            <person name="Hesse C."/>
            <person name="Hori C."/>
            <person name="Igarashi K."/>
            <person name="Jurgens J.A."/>
            <person name="Kallen N."/>
            <person name="Kersten P."/>
            <person name="Kohler A."/>
            <person name="Kuees U."/>
            <person name="Kumar T.K.A."/>
            <person name="Kuo A."/>
            <person name="LaButti K."/>
            <person name="Larrondo L.F."/>
            <person name="Lindquist E."/>
            <person name="Ling A."/>
            <person name="Lombard V."/>
            <person name="Lucas S."/>
            <person name="Lundell T."/>
            <person name="Martin R."/>
            <person name="McLaughlin D.J."/>
            <person name="Morgenstern I."/>
            <person name="Morin E."/>
            <person name="Murat C."/>
            <person name="Nagy L.G."/>
            <person name="Nolan M."/>
            <person name="Ohm R.A."/>
            <person name="Patyshakuliyeva A."/>
            <person name="Rokas A."/>
            <person name="Ruiz-Duenas F.J."/>
            <person name="Sabat G."/>
            <person name="Salamov A."/>
            <person name="Samejima M."/>
            <person name="Schmutz J."/>
            <person name="Slot J.C."/>
            <person name="St John F."/>
            <person name="Stenlid J."/>
            <person name="Sun H."/>
            <person name="Sun S."/>
            <person name="Syed K."/>
            <person name="Tsang A."/>
            <person name="Wiebenga A."/>
            <person name="Young D."/>
            <person name="Pisabarro A."/>
            <person name="Eastwood D.C."/>
            <person name="Martin F."/>
            <person name="Cullen D."/>
            <person name="Grigoriev I.V."/>
            <person name="Hibbett D.S."/>
        </authorList>
    </citation>
    <scope>NUCLEOTIDE SEQUENCE [LARGE SCALE GENOMIC DNA]</scope>
    <source>
        <strain evidence="9 10">ATCC 11539</strain>
    </source>
</reference>
<evidence type="ECO:0000259" key="8">
    <source>
        <dbReference type="PROSITE" id="PS50879"/>
    </source>
</evidence>
<protein>
    <recommendedName>
        <fullName evidence="3">ribonuclease H</fullName>
        <ecNumber evidence="3">3.1.26.4</ecNumber>
    </recommendedName>
</protein>
<dbReference type="EMBL" id="KB469315">
    <property type="protein sequence ID" value="EPQ50508.1"/>
    <property type="molecule type" value="Genomic_DNA"/>
</dbReference>
<evidence type="ECO:0000313" key="9">
    <source>
        <dbReference type="EMBL" id="EPQ50508.1"/>
    </source>
</evidence>
<dbReference type="OrthoDB" id="3253907at2759"/>
<dbReference type="GO" id="GO:0004523">
    <property type="term" value="F:RNA-DNA hybrid ribonuclease activity"/>
    <property type="evidence" value="ECO:0007669"/>
    <property type="project" value="UniProtKB-EC"/>
</dbReference>
<gene>
    <name evidence="9" type="ORF">GLOTRDRAFT_28074</name>
</gene>
<dbReference type="InterPro" id="IPR036397">
    <property type="entry name" value="RNaseH_sf"/>
</dbReference>
<feature type="domain" description="RNase H type-1" evidence="8">
    <location>
        <begin position="1"/>
        <end position="106"/>
    </location>
</feature>
<comment type="similarity">
    <text evidence="2">Belongs to the RNase H family.</text>
</comment>
<evidence type="ECO:0000313" key="10">
    <source>
        <dbReference type="Proteomes" id="UP000030669"/>
    </source>
</evidence>
<dbReference type="SUPFAM" id="SSF53098">
    <property type="entry name" value="Ribonuclease H-like"/>
    <property type="match status" value="1"/>
</dbReference>
<dbReference type="Pfam" id="PF00075">
    <property type="entry name" value="RNase_H"/>
    <property type="match status" value="1"/>
</dbReference>
<dbReference type="OMA" id="CERVITH"/>
<evidence type="ECO:0000256" key="2">
    <source>
        <dbReference type="ARBA" id="ARBA00005300"/>
    </source>
</evidence>
<dbReference type="Proteomes" id="UP000030669">
    <property type="component" value="Unassembled WGS sequence"/>
</dbReference>
<dbReference type="GeneID" id="19305237"/>
<evidence type="ECO:0000256" key="1">
    <source>
        <dbReference type="ARBA" id="ARBA00000077"/>
    </source>
</evidence>
<dbReference type="HOGENOM" id="CLU_044484_3_1_1"/>
<feature type="non-terminal residue" evidence="9">
    <location>
        <position position="1"/>
    </location>
</feature>
<keyword evidence="6" id="KW-0255">Endonuclease</keyword>
<dbReference type="eggNOG" id="KOG3752">
    <property type="taxonomic scope" value="Eukaryota"/>
</dbReference>
<keyword evidence="10" id="KW-1185">Reference proteome</keyword>
<keyword evidence="7" id="KW-0378">Hydrolase</keyword>
<evidence type="ECO:0000256" key="7">
    <source>
        <dbReference type="ARBA" id="ARBA00022801"/>
    </source>
</evidence>
<proteinExistence type="inferred from homology"/>
<dbReference type="Gene3D" id="3.30.420.10">
    <property type="entry name" value="Ribonuclease H-like superfamily/Ribonuclease H"/>
    <property type="match status" value="1"/>
</dbReference>
<dbReference type="AlphaFoldDB" id="S7PT10"/>
<keyword evidence="4" id="KW-0540">Nuclease</keyword>
<dbReference type="InterPro" id="IPR050092">
    <property type="entry name" value="RNase_H"/>
</dbReference>
<keyword evidence="5" id="KW-0479">Metal-binding</keyword>
<evidence type="ECO:0000256" key="5">
    <source>
        <dbReference type="ARBA" id="ARBA00022723"/>
    </source>
</evidence>
<organism evidence="9 10">
    <name type="scientific">Gloeophyllum trabeum (strain ATCC 11539 / FP-39264 / Madison 617)</name>
    <name type="common">Brown rot fungus</name>
    <dbReference type="NCBI Taxonomy" id="670483"/>
    <lineage>
        <taxon>Eukaryota</taxon>
        <taxon>Fungi</taxon>
        <taxon>Dikarya</taxon>
        <taxon>Basidiomycota</taxon>
        <taxon>Agaricomycotina</taxon>
        <taxon>Agaricomycetes</taxon>
        <taxon>Gloeophyllales</taxon>
        <taxon>Gloeophyllaceae</taxon>
        <taxon>Gloeophyllum</taxon>
    </lineage>
</organism>
<evidence type="ECO:0000256" key="6">
    <source>
        <dbReference type="ARBA" id="ARBA00022759"/>
    </source>
</evidence>
<dbReference type="GO" id="GO:0046872">
    <property type="term" value="F:metal ion binding"/>
    <property type="evidence" value="ECO:0007669"/>
    <property type="project" value="UniProtKB-KW"/>
</dbReference>
<dbReference type="CDD" id="cd09280">
    <property type="entry name" value="RNase_HI_eukaryote_like"/>
    <property type="match status" value="1"/>
</dbReference>
<dbReference type="RefSeq" id="XP_007870990.1">
    <property type="nucleotide sequence ID" value="XM_007872799.1"/>
</dbReference>
<dbReference type="PANTHER" id="PTHR10642">
    <property type="entry name" value="RIBONUCLEASE H1"/>
    <property type="match status" value="1"/>
</dbReference>
<dbReference type="GO" id="GO:0043137">
    <property type="term" value="P:DNA replication, removal of RNA primer"/>
    <property type="evidence" value="ECO:0007669"/>
    <property type="project" value="TreeGrafter"/>
</dbReference>
<comment type="catalytic activity">
    <reaction evidence="1">
        <text>Endonucleolytic cleavage to 5'-phosphomonoester.</text>
        <dbReference type="EC" id="3.1.26.4"/>
    </reaction>
</comment>
<dbReference type="PROSITE" id="PS50879">
    <property type="entry name" value="RNASE_H_1"/>
    <property type="match status" value="1"/>
</dbReference>
<dbReference type="InterPro" id="IPR012337">
    <property type="entry name" value="RNaseH-like_sf"/>
</dbReference>